<dbReference type="Proteomes" id="UP000480039">
    <property type="component" value="Unassembled WGS sequence"/>
</dbReference>
<reference evidence="1 2" key="1">
    <citation type="submission" date="2019-04" db="EMBL/GenBank/DDBJ databases">
        <title>Genome sequencing of Clostridium botulinum Groups I-IV and Clostridium butyricum.</title>
        <authorList>
            <person name="Brunt J."/>
            <person name="Van Vliet A.H.M."/>
            <person name="Stringer S.C."/>
            <person name="Carter A.T."/>
            <person name="Peck M.W."/>
        </authorList>
    </citation>
    <scope>NUCLEOTIDE SEQUENCE [LARGE SCALE GENOMIC DNA]</scope>
    <source>
        <strain evidence="1 2">Colworth BL30</strain>
    </source>
</reference>
<comment type="caution">
    <text evidence="1">The sequence shown here is derived from an EMBL/GenBank/DDBJ whole genome shotgun (WGS) entry which is preliminary data.</text>
</comment>
<evidence type="ECO:0000313" key="2">
    <source>
        <dbReference type="Proteomes" id="UP000480039"/>
    </source>
</evidence>
<evidence type="ECO:0000313" key="1">
    <source>
        <dbReference type="EMBL" id="NFJ07223.1"/>
    </source>
</evidence>
<sequence length="60" mass="6703">MIILEITINKLRASNTTKLNVNDKLVNYISKEEGVFIKDTPSSFMLRSIGMSALKCDIAI</sequence>
<dbReference type="EMBL" id="SWQE01000001">
    <property type="protein sequence ID" value="NFJ07223.1"/>
    <property type="molecule type" value="Genomic_DNA"/>
</dbReference>
<organism evidence="1 2">
    <name type="scientific">Clostridium botulinum</name>
    <dbReference type="NCBI Taxonomy" id="1491"/>
    <lineage>
        <taxon>Bacteria</taxon>
        <taxon>Bacillati</taxon>
        <taxon>Bacillota</taxon>
        <taxon>Clostridia</taxon>
        <taxon>Eubacteriales</taxon>
        <taxon>Clostridiaceae</taxon>
        <taxon>Clostridium</taxon>
    </lineage>
</organism>
<protein>
    <submittedName>
        <fullName evidence="1">Uncharacterized protein</fullName>
    </submittedName>
</protein>
<gene>
    <name evidence="1" type="ORF">FC871_01675</name>
</gene>
<dbReference type="AlphaFoldDB" id="A0A846J5U3"/>
<proteinExistence type="predicted"/>
<accession>A0A846J5U3</accession>
<name>A0A846J5U3_CLOBO</name>